<feature type="compositionally biased region" description="Polar residues" evidence="1">
    <location>
        <begin position="91"/>
        <end position="103"/>
    </location>
</feature>
<feature type="region of interest" description="Disordered" evidence="1">
    <location>
        <begin position="26"/>
        <end position="61"/>
    </location>
</feature>
<name>A0A6A6BWH0_ZASCE</name>
<protein>
    <submittedName>
        <fullName evidence="2">Uncharacterized protein</fullName>
    </submittedName>
</protein>
<dbReference type="Proteomes" id="UP000799537">
    <property type="component" value="Unassembled WGS sequence"/>
</dbReference>
<dbReference type="EMBL" id="ML993696">
    <property type="protein sequence ID" value="KAF2158320.1"/>
    <property type="molecule type" value="Genomic_DNA"/>
</dbReference>
<dbReference type="RefSeq" id="XP_033659209.1">
    <property type="nucleotide sequence ID" value="XM_033814870.1"/>
</dbReference>
<evidence type="ECO:0000256" key="1">
    <source>
        <dbReference type="SAM" id="MobiDB-lite"/>
    </source>
</evidence>
<sequence length="103" mass="11165">MDSITICSSAKVSLTARTVNIAKPIDQDHDWPTTTQTGKLAKRDSSGRESPSQGRYFGTKLFDGENEPVAHLLDVPYLRMPPENRAAPSAAGSTASCQIRMTD</sequence>
<keyword evidence="3" id="KW-1185">Reference proteome</keyword>
<accession>A0A6A6BWH0</accession>
<feature type="region of interest" description="Disordered" evidence="1">
    <location>
        <begin position="84"/>
        <end position="103"/>
    </location>
</feature>
<gene>
    <name evidence="2" type="ORF">M409DRAFT_61761</name>
</gene>
<proteinExistence type="predicted"/>
<organism evidence="2 3">
    <name type="scientific">Zasmidium cellare ATCC 36951</name>
    <dbReference type="NCBI Taxonomy" id="1080233"/>
    <lineage>
        <taxon>Eukaryota</taxon>
        <taxon>Fungi</taxon>
        <taxon>Dikarya</taxon>
        <taxon>Ascomycota</taxon>
        <taxon>Pezizomycotina</taxon>
        <taxon>Dothideomycetes</taxon>
        <taxon>Dothideomycetidae</taxon>
        <taxon>Mycosphaerellales</taxon>
        <taxon>Mycosphaerellaceae</taxon>
        <taxon>Zasmidium</taxon>
    </lineage>
</organism>
<reference evidence="2" key="1">
    <citation type="journal article" date="2020" name="Stud. Mycol.">
        <title>101 Dothideomycetes genomes: a test case for predicting lifestyles and emergence of pathogens.</title>
        <authorList>
            <person name="Haridas S."/>
            <person name="Albert R."/>
            <person name="Binder M."/>
            <person name="Bloem J."/>
            <person name="Labutti K."/>
            <person name="Salamov A."/>
            <person name="Andreopoulos B."/>
            <person name="Baker S."/>
            <person name="Barry K."/>
            <person name="Bills G."/>
            <person name="Bluhm B."/>
            <person name="Cannon C."/>
            <person name="Castanera R."/>
            <person name="Culley D."/>
            <person name="Daum C."/>
            <person name="Ezra D."/>
            <person name="Gonzalez J."/>
            <person name="Henrissat B."/>
            <person name="Kuo A."/>
            <person name="Liang C."/>
            <person name="Lipzen A."/>
            <person name="Lutzoni F."/>
            <person name="Magnuson J."/>
            <person name="Mondo S."/>
            <person name="Nolan M."/>
            <person name="Ohm R."/>
            <person name="Pangilinan J."/>
            <person name="Park H.-J."/>
            <person name="Ramirez L."/>
            <person name="Alfaro M."/>
            <person name="Sun H."/>
            <person name="Tritt A."/>
            <person name="Yoshinaga Y."/>
            <person name="Zwiers L.-H."/>
            <person name="Turgeon B."/>
            <person name="Goodwin S."/>
            <person name="Spatafora J."/>
            <person name="Crous P."/>
            <person name="Grigoriev I."/>
        </authorList>
    </citation>
    <scope>NUCLEOTIDE SEQUENCE</scope>
    <source>
        <strain evidence="2">ATCC 36951</strain>
    </source>
</reference>
<dbReference type="AlphaFoldDB" id="A0A6A6BWH0"/>
<dbReference type="GeneID" id="54568142"/>
<evidence type="ECO:0000313" key="2">
    <source>
        <dbReference type="EMBL" id="KAF2158320.1"/>
    </source>
</evidence>
<evidence type="ECO:0000313" key="3">
    <source>
        <dbReference type="Proteomes" id="UP000799537"/>
    </source>
</evidence>